<dbReference type="PANTHER" id="PTHR44688:SF16">
    <property type="entry name" value="DNA-BINDING TRANSCRIPTIONAL ACTIVATOR DEVR_DOSR"/>
    <property type="match status" value="1"/>
</dbReference>
<name>J9GK08_9ZZZZ</name>
<dbReference type="InterPro" id="IPR016032">
    <property type="entry name" value="Sig_transdc_resp-reg_C-effctor"/>
</dbReference>
<evidence type="ECO:0000256" key="1">
    <source>
        <dbReference type="ARBA" id="ARBA00023015"/>
    </source>
</evidence>
<protein>
    <submittedName>
        <fullName evidence="5">Protein containing Transcription regulator LuxR</fullName>
    </submittedName>
</protein>
<dbReference type="CDD" id="cd06170">
    <property type="entry name" value="LuxR_C_like"/>
    <property type="match status" value="1"/>
</dbReference>
<dbReference type="PANTHER" id="PTHR44688">
    <property type="entry name" value="DNA-BINDING TRANSCRIPTIONAL ACTIVATOR DEVR_DOSR"/>
    <property type="match status" value="1"/>
</dbReference>
<dbReference type="Pfam" id="PF00196">
    <property type="entry name" value="GerE"/>
    <property type="match status" value="1"/>
</dbReference>
<dbReference type="GO" id="GO:0006355">
    <property type="term" value="P:regulation of DNA-templated transcription"/>
    <property type="evidence" value="ECO:0007669"/>
    <property type="project" value="InterPro"/>
</dbReference>
<dbReference type="InterPro" id="IPR036388">
    <property type="entry name" value="WH-like_DNA-bd_sf"/>
</dbReference>
<evidence type="ECO:0000259" key="4">
    <source>
        <dbReference type="PROSITE" id="PS50043"/>
    </source>
</evidence>
<dbReference type="AlphaFoldDB" id="J9GK08"/>
<reference evidence="5" key="1">
    <citation type="journal article" date="2012" name="PLoS ONE">
        <title>Gene sets for utilization of primary and secondary nutrition supplies in the distal gut of endangered iberian lynx.</title>
        <authorList>
            <person name="Alcaide M."/>
            <person name="Messina E."/>
            <person name="Richter M."/>
            <person name="Bargiela R."/>
            <person name="Peplies J."/>
            <person name="Huws S.A."/>
            <person name="Newbold C.J."/>
            <person name="Golyshin P.N."/>
            <person name="Simon M.A."/>
            <person name="Lopez G."/>
            <person name="Yakimov M.M."/>
            <person name="Ferrer M."/>
        </authorList>
    </citation>
    <scope>NUCLEOTIDE SEQUENCE</scope>
</reference>
<gene>
    <name evidence="5" type="ORF">EVA_11917</name>
</gene>
<organism evidence="5">
    <name type="scientific">gut metagenome</name>
    <dbReference type="NCBI Taxonomy" id="749906"/>
    <lineage>
        <taxon>unclassified sequences</taxon>
        <taxon>metagenomes</taxon>
        <taxon>organismal metagenomes</taxon>
    </lineage>
</organism>
<dbReference type="PROSITE" id="PS00622">
    <property type="entry name" value="HTH_LUXR_1"/>
    <property type="match status" value="1"/>
</dbReference>
<dbReference type="SUPFAM" id="SSF46894">
    <property type="entry name" value="C-terminal effector domain of the bipartite response regulators"/>
    <property type="match status" value="1"/>
</dbReference>
<evidence type="ECO:0000256" key="3">
    <source>
        <dbReference type="ARBA" id="ARBA00023163"/>
    </source>
</evidence>
<keyword evidence="1" id="KW-0805">Transcription regulation</keyword>
<dbReference type="SMART" id="SM00421">
    <property type="entry name" value="HTH_LUXR"/>
    <property type="match status" value="1"/>
</dbReference>
<dbReference type="Gene3D" id="1.10.10.10">
    <property type="entry name" value="Winged helix-like DNA-binding domain superfamily/Winged helix DNA-binding domain"/>
    <property type="match status" value="1"/>
</dbReference>
<accession>J9GK08</accession>
<dbReference type="EMBL" id="AMCI01003578">
    <property type="protein sequence ID" value="EJW99974.1"/>
    <property type="molecule type" value="Genomic_DNA"/>
</dbReference>
<comment type="caution">
    <text evidence="5">The sequence shown here is derived from an EMBL/GenBank/DDBJ whole genome shotgun (WGS) entry which is preliminary data.</text>
</comment>
<dbReference type="InterPro" id="IPR000792">
    <property type="entry name" value="Tscrpt_reg_LuxR_C"/>
</dbReference>
<feature type="domain" description="HTH luxR-type" evidence="4">
    <location>
        <begin position="1"/>
        <end position="45"/>
    </location>
</feature>
<evidence type="ECO:0000313" key="5">
    <source>
        <dbReference type="EMBL" id="EJW99974.1"/>
    </source>
</evidence>
<evidence type="ECO:0000256" key="2">
    <source>
        <dbReference type="ARBA" id="ARBA00023125"/>
    </source>
</evidence>
<dbReference type="GO" id="GO:0003677">
    <property type="term" value="F:DNA binding"/>
    <property type="evidence" value="ECO:0007669"/>
    <property type="project" value="UniProtKB-KW"/>
</dbReference>
<keyword evidence="3" id="KW-0804">Transcription</keyword>
<proteinExistence type="predicted"/>
<dbReference type="PROSITE" id="PS50043">
    <property type="entry name" value="HTH_LUXR_2"/>
    <property type="match status" value="1"/>
</dbReference>
<sequence length="51" mass="5909">GYTNKEIARELDLSESTVKVHVQSILRKLELKSRVQAAIYAVEHHIDKDYI</sequence>
<dbReference type="PRINTS" id="PR00038">
    <property type="entry name" value="HTHLUXR"/>
</dbReference>
<keyword evidence="2" id="KW-0238">DNA-binding</keyword>
<feature type="non-terminal residue" evidence="5">
    <location>
        <position position="1"/>
    </location>
</feature>